<dbReference type="Proteomes" id="UP000326939">
    <property type="component" value="Chromosome 12"/>
</dbReference>
<dbReference type="InterPro" id="IPR036047">
    <property type="entry name" value="F-box-like_dom_sf"/>
</dbReference>
<comment type="caution">
    <text evidence="2">The sequence shown here is derived from an EMBL/GenBank/DDBJ whole genome shotgun (WGS) entry which is preliminary data.</text>
</comment>
<reference evidence="3" key="1">
    <citation type="journal article" date="2019" name="Gigascience">
        <title>De novo genome assembly of the endangered Acer yangbiense, a plant species with extremely small populations endemic to Yunnan Province, China.</title>
        <authorList>
            <person name="Yang J."/>
            <person name="Wariss H.M."/>
            <person name="Tao L."/>
            <person name="Zhang R."/>
            <person name="Yun Q."/>
            <person name="Hollingsworth P."/>
            <person name="Dao Z."/>
            <person name="Luo G."/>
            <person name="Guo H."/>
            <person name="Ma Y."/>
            <person name="Sun W."/>
        </authorList>
    </citation>
    <scope>NUCLEOTIDE SEQUENCE [LARGE SCALE GENOMIC DNA]</scope>
    <source>
        <strain evidence="3">cv. br00</strain>
    </source>
</reference>
<dbReference type="SUPFAM" id="SSF81383">
    <property type="entry name" value="F-box domain"/>
    <property type="match status" value="1"/>
</dbReference>
<accession>A0A5N5KP23</accession>
<dbReference type="InterPro" id="IPR032675">
    <property type="entry name" value="LRR_dom_sf"/>
</dbReference>
<evidence type="ECO:0000313" key="2">
    <source>
        <dbReference type="EMBL" id="KAB5532152.1"/>
    </source>
</evidence>
<dbReference type="SMART" id="SM00256">
    <property type="entry name" value="FBOX"/>
    <property type="match status" value="1"/>
</dbReference>
<dbReference type="InterPro" id="IPR055411">
    <property type="entry name" value="LRR_FXL15/At3g58940/PEG3-like"/>
</dbReference>
<dbReference type="InterPro" id="IPR001810">
    <property type="entry name" value="F-box_dom"/>
</dbReference>
<organism evidence="2 3">
    <name type="scientific">Salix brachista</name>
    <dbReference type="NCBI Taxonomy" id="2182728"/>
    <lineage>
        <taxon>Eukaryota</taxon>
        <taxon>Viridiplantae</taxon>
        <taxon>Streptophyta</taxon>
        <taxon>Embryophyta</taxon>
        <taxon>Tracheophyta</taxon>
        <taxon>Spermatophyta</taxon>
        <taxon>Magnoliopsida</taxon>
        <taxon>eudicotyledons</taxon>
        <taxon>Gunneridae</taxon>
        <taxon>Pentapetalae</taxon>
        <taxon>rosids</taxon>
        <taxon>fabids</taxon>
        <taxon>Malpighiales</taxon>
        <taxon>Salicaceae</taxon>
        <taxon>Saliceae</taxon>
        <taxon>Salix</taxon>
    </lineage>
</organism>
<dbReference type="PROSITE" id="PS50181">
    <property type="entry name" value="FBOX"/>
    <property type="match status" value="1"/>
</dbReference>
<protein>
    <recommendedName>
        <fullName evidence="1">F-box domain-containing protein</fullName>
    </recommendedName>
</protein>
<name>A0A5N5KP23_9ROSI</name>
<gene>
    <name evidence="2" type="ORF">DKX38_018822</name>
</gene>
<dbReference type="PANTHER" id="PTHR34145">
    <property type="entry name" value="OS02G0105600 PROTEIN"/>
    <property type="match status" value="1"/>
</dbReference>
<sequence length="563" mass="64329">MEESKQRIQFVYRRKRFGRDGAADMDMGIGVDASDRISRLPDHVLHYILSYLPIGAVVRFSVLSKTWHRISTSFPVSDFSEDGLRLSKRREIQDWKNKFINFVQDSLLAQHHHNTRSRKFRLSMDLDSYDPQLTSRADHLLELAAKCGVSEFDLNFQNISHYFLPQALLSAEEITVLRLNGDYKLSLPHHAINWPSLRVLSLMNVCVDEAILQNLISGCPLIEKLALVYCYGVKSIRISGCIKLKEVEVNEGDSVLERIEIHVPSLQTFCYTTGLVKSCFHIDMTGCRNLEVLKLKFYSITEEIGKVFQDLIAQFPALTVLALNCYATSVIRIKISNPQLEKLQLWSSALSKVTITSPSLHSFKHFIHGFPSAFSLDHSSLQKATISVHKGALYSYDFLQLREYLGNYNQIKRLTLRINFVGIRFIPEILNNISIPALPDIKHLKLKICPCTSASGSLASLRDYRDIVDGLLWVCHPETVLLVSGWNYENEFIQILCEKLMQGGENQHCCTSSHIKCWRHDLKDIRIEHLQQNAEAKAFTCGTLLESLPNLGRGEKIRFIFNW</sequence>
<dbReference type="Gene3D" id="3.80.10.10">
    <property type="entry name" value="Ribonuclease Inhibitor"/>
    <property type="match status" value="1"/>
</dbReference>
<dbReference type="Pfam" id="PF00646">
    <property type="entry name" value="F-box"/>
    <property type="match status" value="1"/>
</dbReference>
<proteinExistence type="predicted"/>
<evidence type="ECO:0000313" key="3">
    <source>
        <dbReference type="Proteomes" id="UP000326939"/>
    </source>
</evidence>
<dbReference type="SUPFAM" id="SSF52047">
    <property type="entry name" value="RNI-like"/>
    <property type="match status" value="1"/>
</dbReference>
<dbReference type="InterPro" id="IPR053772">
    <property type="entry name" value="At1g61320/At1g61330-like"/>
</dbReference>
<dbReference type="Pfam" id="PF24758">
    <property type="entry name" value="LRR_At5g56370"/>
    <property type="match status" value="1"/>
</dbReference>
<keyword evidence="3" id="KW-1185">Reference proteome</keyword>
<dbReference type="PANTHER" id="PTHR34145:SF28">
    <property type="entry name" value="F-BOX DOMAIN-CONTAINING PROTEIN"/>
    <property type="match status" value="1"/>
</dbReference>
<feature type="domain" description="F-box" evidence="1">
    <location>
        <begin position="34"/>
        <end position="82"/>
    </location>
</feature>
<dbReference type="AlphaFoldDB" id="A0A5N5KP23"/>
<dbReference type="EMBL" id="VDCV01000012">
    <property type="protein sequence ID" value="KAB5532152.1"/>
    <property type="molecule type" value="Genomic_DNA"/>
</dbReference>
<evidence type="ECO:0000259" key="1">
    <source>
        <dbReference type="PROSITE" id="PS50181"/>
    </source>
</evidence>
<dbReference type="Gene3D" id="1.20.1280.50">
    <property type="match status" value="1"/>
</dbReference>